<dbReference type="RefSeq" id="WP_091444183.1">
    <property type="nucleotide sequence ID" value="NZ_FMTP01000010.1"/>
</dbReference>
<keyword evidence="1" id="KW-1133">Transmembrane helix</keyword>
<dbReference type="STRING" id="177413.SAMN05660859_0090"/>
<proteinExistence type="predicted"/>
<feature type="transmembrane region" description="Helical" evidence="1">
    <location>
        <begin position="20"/>
        <end position="39"/>
    </location>
</feature>
<keyword evidence="3" id="KW-1185">Reference proteome</keyword>
<dbReference type="AlphaFoldDB" id="A0A1G4UQ86"/>
<keyword evidence="1" id="KW-0472">Membrane</keyword>
<evidence type="ECO:0000313" key="3">
    <source>
        <dbReference type="Proteomes" id="UP000198889"/>
    </source>
</evidence>
<keyword evidence="1" id="KW-0812">Transmembrane</keyword>
<protein>
    <submittedName>
        <fullName evidence="2">Uncharacterized protein</fullName>
    </submittedName>
</protein>
<sequence length="72" mass="7839">MKLLPNWREILFKAWSVRLLMLAMLLTAIEAVLPLITFIPIPPGYFAVLSGLVTGAAFGARLLAQKNLSAGE</sequence>
<reference evidence="3" key="1">
    <citation type="submission" date="2016-10" db="EMBL/GenBank/DDBJ databases">
        <authorList>
            <person name="Varghese N."/>
            <person name="Submissions S."/>
        </authorList>
    </citation>
    <scope>NUCLEOTIDE SEQUENCE [LARGE SCALE GENOMIC DNA]</scope>
    <source>
        <strain evidence="3">CGMCC 1.1761</strain>
    </source>
</reference>
<accession>A0A1G4UQ86</accession>
<feature type="transmembrane region" description="Helical" evidence="1">
    <location>
        <begin position="45"/>
        <end position="64"/>
    </location>
</feature>
<dbReference type="Proteomes" id="UP000198889">
    <property type="component" value="Unassembled WGS sequence"/>
</dbReference>
<evidence type="ECO:0000256" key="1">
    <source>
        <dbReference type="SAM" id="Phobius"/>
    </source>
</evidence>
<dbReference type="EMBL" id="FMTP01000010">
    <property type="protein sequence ID" value="SCW95684.1"/>
    <property type="molecule type" value="Genomic_DNA"/>
</dbReference>
<evidence type="ECO:0000313" key="2">
    <source>
        <dbReference type="EMBL" id="SCW95684.1"/>
    </source>
</evidence>
<dbReference type="InterPro" id="IPR057700">
    <property type="entry name" value="DUF7940"/>
</dbReference>
<gene>
    <name evidence="2" type="ORF">SAMN05660859_0090</name>
</gene>
<dbReference type="Pfam" id="PF25612">
    <property type="entry name" value="DUF7940"/>
    <property type="match status" value="1"/>
</dbReference>
<organism evidence="2 3">
    <name type="scientific">Ancylobacter rudongensis</name>
    <dbReference type="NCBI Taxonomy" id="177413"/>
    <lineage>
        <taxon>Bacteria</taxon>
        <taxon>Pseudomonadati</taxon>
        <taxon>Pseudomonadota</taxon>
        <taxon>Alphaproteobacteria</taxon>
        <taxon>Hyphomicrobiales</taxon>
        <taxon>Xanthobacteraceae</taxon>
        <taxon>Ancylobacter</taxon>
    </lineage>
</organism>
<name>A0A1G4UQ86_9HYPH</name>